<feature type="transmembrane region" description="Helical" evidence="9">
    <location>
        <begin position="179"/>
        <end position="199"/>
    </location>
</feature>
<accession>A0A388SCZ3</accession>
<dbReference type="InterPro" id="IPR018107">
    <property type="entry name" value="Na-dicarboxylate_symporter_CS"/>
</dbReference>
<organism evidence="10 11">
    <name type="scientific">Mesosutterella multiformis</name>
    <dbReference type="NCBI Taxonomy" id="2259133"/>
    <lineage>
        <taxon>Bacteria</taxon>
        <taxon>Pseudomonadati</taxon>
        <taxon>Pseudomonadota</taxon>
        <taxon>Betaproteobacteria</taxon>
        <taxon>Burkholderiales</taxon>
        <taxon>Sutterellaceae</taxon>
        <taxon>Mesosutterella</taxon>
    </lineage>
</organism>
<evidence type="ECO:0000256" key="3">
    <source>
        <dbReference type="ARBA" id="ARBA00022475"/>
    </source>
</evidence>
<dbReference type="Pfam" id="PF00375">
    <property type="entry name" value="SDF"/>
    <property type="match status" value="1"/>
</dbReference>
<dbReference type="SUPFAM" id="SSF118215">
    <property type="entry name" value="Proton glutamate symport protein"/>
    <property type="match status" value="1"/>
</dbReference>
<dbReference type="GO" id="GO:0006835">
    <property type="term" value="P:dicarboxylic acid transport"/>
    <property type="evidence" value="ECO:0007669"/>
    <property type="project" value="TreeGrafter"/>
</dbReference>
<proteinExistence type="predicted"/>
<feature type="transmembrane region" description="Helical" evidence="9">
    <location>
        <begin position="141"/>
        <end position="158"/>
    </location>
</feature>
<feature type="transmembrane region" description="Helical" evidence="9">
    <location>
        <begin position="297"/>
        <end position="314"/>
    </location>
</feature>
<feature type="transmembrane region" description="Helical" evidence="9">
    <location>
        <begin position="249"/>
        <end position="269"/>
    </location>
</feature>
<dbReference type="GO" id="GO:0015293">
    <property type="term" value="F:symporter activity"/>
    <property type="evidence" value="ECO:0007669"/>
    <property type="project" value="UniProtKB-KW"/>
</dbReference>
<sequence length="407" mass="42609">MLLSLPVQMCIGLVVGVIVGAFVSADVGTTWFKPLGDLFIRLIRMVVVPLVFATLVAGAAGITDISKLGRVAVKILLCYLITTAIAVAFGLGIAEIINPGLGLDLSTSGAVAKVVKAPSIVETFLNFVPINPVEAMAKGSMLQIIVFAIFFGCCLAGLGERGKPLLKIFELTGDVMIRLTNVVMYYAPIGVFGLISYTVSKHGLAVLLPLGKLILASFIATALFCIIVYGFLVKFVIRMPIKTFLKGIFEPWLVAFTTCSSAAALALNLRASRQLGASKAIATFSIPLGNTINMNGTAIYMGVCAVFAAEIFGMNLSPTDMVTIVLMGVMAAIGTAGVPGAGLIMTTLVFTQVGIPLEAVALIAGIDRILDMIRTSINVVGDAASALVVSRLEGELGTDPLSEDEML</sequence>
<gene>
    <name evidence="10" type="ORF">MESMUL_15220</name>
</gene>
<keyword evidence="4 9" id="KW-0812">Transmembrane</keyword>
<evidence type="ECO:0000256" key="2">
    <source>
        <dbReference type="ARBA" id="ARBA00022448"/>
    </source>
</evidence>
<dbReference type="Proteomes" id="UP000266091">
    <property type="component" value="Unassembled WGS sequence"/>
</dbReference>
<feature type="transmembrane region" description="Helical" evidence="9">
    <location>
        <begin position="214"/>
        <end position="237"/>
    </location>
</feature>
<evidence type="ECO:0000256" key="6">
    <source>
        <dbReference type="ARBA" id="ARBA00022989"/>
    </source>
</evidence>
<feature type="transmembrane region" description="Helical" evidence="9">
    <location>
        <begin position="41"/>
        <end position="63"/>
    </location>
</feature>
<comment type="caution">
    <text evidence="10">The sequence shown here is derived from an EMBL/GenBank/DDBJ whole genome shotgun (WGS) entry which is preliminary data.</text>
</comment>
<protein>
    <submittedName>
        <fullName evidence="10">Dicarboxylate:amino acid:cation symporter DAACS family protein</fullName>
    </submittedName>
</protein>
<name>A0A388SCZ3_9BURK</name>
<keyword evidence="5" id="KW-0769">Symport</keyword>
<dbReference type="EMBL" id="BGZJ01000001">
    <property type="protein sequence ID" value="GBO94168.1"/>
    <property type="molecule type" value="Genomic_DNA"/>
</dbReference>
<feature type="transmembrane region" description="Helical" evidence="9">
    <location>
        <begin position="321"/>
        <end position="338"/>
    </location>
</feature>
<dbReference type="PANTHER" id="PTHR42865">
    <property type="entry name" value="PROTON/GLUTAMATE-ASPARTATE SYMPORTER"/>
    <property type="match status" value="1"/>
</dbReference>
<evidence type="ECO:0000256" key="5">
    <source>
        <dbReference type="ARBA" id="ARBA00022847"/>
    </source>
</evidence>
<keyword evidence="6 9" id="KW-1133">Transmembrane helix</keyword>
<comment type="subcellular location">
    <subcellularLocation>
        <location evidence="1">Cell membrane</location>
        <topology evidence="1">Multi-pass membrane protein</topology>
    </subcellularLocation>
</comment>
<dbReference type="AlphaFoldDB" id="A0A388SCZ3"/>
<evidence type="ECO:0000256" key="8">
    <source>
        <dbReference type="ARBA" id="ARBA00053346"/>
    </source>
</evidence>
<evidence type="ECO:0000256" key="7">
    <source>
        <dbReference type="ARBA" id="ARBA00023136"/>
    </source>
</evidence>
<evidence type="ECO:0000256" key="9">
    <source>
        <dbReference type="SAM" id="Phobius"/>
    </source>
</evidence>
<evidence type="ECO:0000256" key="4">
    <source>
        <dbReference type="ARBA" id="ARBA00022692"/>
    </source>
</evidence>
<dbReference type="PROSITE" id="PS00713">
    <property type="entry name" value="NA_DICARBOXYL_SYMP_1"/>
    <property type="match status" value="1"/>
</dbReference>
<accession>A0A401LMC5</accession>
<dbReference type="Gene3D" id="1.10.3860.10">
    <property type="entry name" value="Sodium:dicarboxylate symporter"/>
    <property type="match status" value="1"/>
</dbReference>
<feature type="transmembrane region" description="Helical" evidence="9">
    <location>
        <begin position="344"/>
        <end position="366"/>
    </location>
</feature>
<evidence type="ECO:0000313" key="10">
    <source>
        <dbReference type="EMBL" id="GBO94168.1"/>
    </source>
</evidence>
<evidence type="ECO:0000313" key="11">
    <source>
        <dbReference type="Proteomes" id="UP000266091"/>
    </source>
</evidence>
<dbReference type="InterPro" id="IPR036458">
    <property type="entry name" value="Na:dicarbo_symporter_sf"/>
</dbReference>
<keyword evidence="11" id="KW-1185">Reference proteome</keyword>
<keyword evidence="7 9" id="KW-0472">Membrane</keyword>
<keyword evidence="2" id="KW-0813">Transport</keyword>
<evidence type="ECO:0000256" key="1">
    <source>
        <dbReference type="ARBA" id="ARBA00004651"/>
    </source>
</evidence>
<dbReference type="PANTHER" id="PTHR42865:SF7">
    <property type="entry name" value="PROTON_GLUTAMATE-ASPARTATE SYMPORTER"/>
    <property type="match status" value="1"/>
</dbReference>
<feature type="transmembrane region" description="Helical" evidence="9">
    <location>
        <begin position="75"/>
        <end position="97"/>
    </location>
</feature>
<comment type="function">
    <text evidence="8">Responsible for the transport of dicarboxylates such as succinate, fumarate, and malate from the periplasm across the membrane.</text>
</comment>
<dbReference type="PRINTS" id="PR00173">
    <property type="entry name" value="EDTRNSPORT"/>
</dbReference>
<dbReference type="GO" id="GO:0005886">
    <property type="term" value="C:plasma membrane"/>
    <property type="evidence" value="ECO:0007669"/>
    <property type="project" value="UniProtKB-SubCell"/>
</dbReference>
<reference evidence="10 11" key="1">
    <citation type="journal article" date="2018" name="Int. J. Syst. Evol. Microbiol.">
        <title>Mesosutterella multiformis gen. nov., sp. nov., a member of the family Sutterellaceae and Sutterella megalosphaeroides sp. nov., isolated from human faeces.</title>
        <authorList>
            <person name="Sakamoto M."/>
            <person name="Ikeyama N."/>
            <person name="Kunihiro T."/>
            <person name="Iino T."/>
            <person name="Yuki M."/>
            <person name="Ohkuma M."/>
        </authorList>
    </citation>
    <scope>NUCLEOTIDE SEQUENCE [LARGE SCALE GENOMIC DNA]</scope>
    <source>
        <strain evidence="10 11">4NBBH2</strain>
    </source>
</reference>
<keyword evidence="3" id="KW-1003">Cell membrane</keyword>
<dbReference type="FunFam" id="1.10.3860.10:FF:000001">
    <property type="entry name" value="C4-dicarboxylate transport protein"/>
    <property type="match status" value="1"/>
</dbReference>
<dbReference type="InterPro" id="IPR001991">
    <property type="entry name" value="Na-dicarboxylate_symporter"/>
</dbReference>